<name>A0ABD4LM04_BACCE</name>
<evidence type="ECO:0008006" key="3">
    <source>
        <dbReference type="Google" id="ProtNLM"/>
    </source>
</evidence>
<dbReference type="RefSeq" id="WP_200152656.1">
    <property type="nucleotide sequence ID" value="NZ_JAEFBZ010000007.1"/>
</dbReference>
<evidence type="ECO:0000313" key="2">
    <source>
        <dbReference type="Proteomes" id="UP000613452"/>
    </source>
</evidence>
<reference evidence="1 2" key="1">
    <citation type="submission" date="2020-12" db="EMBL/GenBank/DDBJ databases">
        <title>Genome assembly for a thermostable protease producing Bacillus cereus MAKP1 strain isolated from chicken gut.</title>
        <authorList>
            <person name="Malaviya A."/>
        </authorList>
    </citation>
    <scope>NUCLEOTIDE SEQUENCE [LARGE SCALE GENOMIC DNA]</scope>
    <source>
        <strain evidence="1 2">MAKP1</strain>
    </source>
</reference>
<protein>
    <recommendedName>
        <fullName evidence="3">Phage protein</fullName>
    </recommendedName>
</protein>
<sequence>MNYNKKGQPYVIEGRFRLTELEGEVEYCRVRFLQTGYTKAVPSKFVKTGDFDDSSILHEFLEEENMTLVIPTTPKPVTLVHKGEAPKPKTLELKTDNLSNSVTLVDNNVIKQKEFVAIATSPKGKEIKVADIEAFCKVHNLDLEAVQAVLEGEQKTHKRWRFTKA</sequence>
<dbReference type="Gene3D" id="1.10.10.10">
    <property type="entry name" value="Winged helix-like DNA-binding domain superfamily/Winged helix DNA-binding domain"/>
    <property type="match status" value="1"/>
</dbReference>
<dbReference type="EMBL" id="JAEFBZ010000007">
    <property type="protein sequence ID" value="MBK1611824.1"/>
    <property type="molecule type" value="Genomic_DNA"/>
</dbReference>
<proteinExistence type="predicted"/>
<dbReference type="InterPro" id="IPR036388">
    <property type="entry name" value="WH-like_DNA-bd_sf"/>
</dbReference>
<evidence type="ECO:0000313" key="1">
    <source>
        <dbReference type="EMBL" id="MBK1611824.1"/>
    </source>
</evidence>
<dbReference type="AlphaFoldDB" id="A0ABD4LM04"/>
<gene>
    <name evidence="1" type="ORF">JCR31_28750</name>
</gene>
<dbReference type="Proteomes" id="UP000613452">
    <property type="component" value="Unassembled WGS sequence"/>
</dbReference>
<organism evidence="1 2">
    <name type="scientific">Bacillus cereus</name>
    <dbReference type="NCBI Taxonomy" id="1396"/>
    <lineage>
        <taxon>Bacteria</taxon>
        <taxon>Bacillati</taxon>
        <taxon>Bacillota</taxon>
        <taxon>Bacilli</taxon>
        <taxon>Bacillales</taxon>
        <taxon>Bacillaceae</taxon>
        <taxon>Bacillus</taxon>
        <taxon>Bacillus cereus group</taxon>
    </lineage>
</organism>
<comment type="caution">
    <text evidence="1">The sequence shown here is derived from an EMBL/GenBank/DDBJ whole genome shotgun (WGS) entry which is preliminary data.</text>
</comment>
<accession>A0ABD4LM04</accession>